<dbReference type="InterPro" id="IPR050624">
    <property type="entry name" value="HTH-type_Tx_Regulator"/>
</dbReference>
<accession>A0A6S6SLS6</accession>
<dbReference type="Pfam" id="PF00440">
    <property type="entry name" value="TetR_N"/>
    <property type="match status" value="1"/>
</dbReference>
<evidence type="ECO:0000256" key="2">
    <source>
        <dbReference type="PROSITE-ProRule" id="PRU00335"/>
    </source>
</evidence>
<dbReference type="PANTHER" id="PTHR43479:SF11">
    <property type="entry name" value="ACREF_ENVCD OPERON REPRESSOR-RELATED"/>
    <property type="match status" value="1"/>
</dbReference>
<dbReference type="GO" id="GO:0003677">
    <property type="term" value="F:DNA binding"/>
    <property type="evidence" value="ECO:0007669"/>
    <property type="project" value="UniProtKB-UniRule"/>
</dbReference>
<dbReference type="InterPro" id="IPR001647">
    <property type="entry name" value="HTH_TetR"/>
</dbReference>
<dbReference type="PROSITE" id="PS50977">
    <property type="entry name" value="HTH_TETR_2"/>
    <property type="match status" value="1"/>
</dbReference>
<gene>
    <name evidence="5" type="ORF">HELGO_WM2827</name>
</gene>
<dbReference type="PANTHER" id="PTHR43479">
    <property type="entry name" value="ACREF/ENVCD OPERON REPRESSOR-RELATED"/>
    <property type="match status" value="1"/>
</dbReference>
<evidence type="ECO:0000259" key="4">
    <source>
        <dbReference type="PROSITE" id="PS50977"/>
    </source>
</evidence>
<evidence type="ECO:0000313" key="5">
    <source>
        <dbReference type="EMBL" id="CAA6803698.1"/>
    </source>
</evidence>
<proteinExistence type="predicted"/>
<keyword evidence="1 2" id="KW-0238">DNA-binding</keyword>
<dbReference type="Gene3D" id="1.10.357.10">
    <property type="entry name" value="Tetracycline Repressor, domain 2"/>
    <property type="match status" value="1"/>
</dbReference>
<evidence type="ECO:0000256" key="3">
    <source>
        <dbReference type="SAM" id="Phobius"/>
    </source>
</evidence>
<feature type="domain" description="HTH tetR-type" evidence="4">
    <location>
        <begin position="20"/>
        <end position="80"/>
    </location>
</feature>
<keyword evidence="3" id="KW-0812">Transmembrane</keyword>
<keyword evidence="3" id="KW-0472">Membrane</keyword>
<reference evidence="5" key="1">
    <citation type="submission" date="2020-01" db="EMBL/GenBank/DDBJ databases">
        <authorList>
            <person name="Meier V. D."/>
            <person name="Meier V D."/>
        </authorList>
    </citation>
    <scope>NUCLEOTIDE SEQUENCE</scope>
    <source>
        <strain evidence="5">HLG_WM_MAG_01</strain>
    </source>
</reference>
<sequence length="223" mass="25602">MKTQNMNKFNDLPQRQKKYAKTKTSLLNALLKELEEKPLSEIMIKELAKNAEVSEPTFFNYFDSKLDMLVYFIQLWSIEMNALAQSSELKSNSYVTTIKEIFKQTSQYITKHPQLMLEIIAFQAQRAKPKPHTITVAEKWLFFPNIEEVDTVEGMGLESILPPLITKAIQTGELDRSTDIELVFLNLSSLFFGTALLILKKSPETYSSYLEAQINQLFKGLSC</sequence>
<dbReference type="SUPFAM" id="SSF46689">
    <property type="entry name" value="Homeodomain-like"/>
    <property type="match status" value="1"/>
</dbReference>
<dbReference type="EMBL" id="CACVAS010000030">
    <property type="protein sequence ID" value="CAA6803698.1"/>
    <property type="molecule type" value="Genomic_DNA"/>
</dbReference>
<organism evidence="5">
    <name type="scientific">uncultured Sulfurovum sp</name>
    <dbReference type="NCBI Taxonomy" id="269237"/>
    <lineage>
        <taxon>Bacteria</taxon>
        <taxon>Pseudomonadati</taxon>
        <taxon>Campylobacterota</taxon>
        <taxon>Epsilonproteobacteria</taxon>
        <taxon>Campylobacterales</taxon>
        <taxon>Sulfurovaceae</taxon>
        <taxon>Sulfurovum</taxon>
        <taxon>environmental samples</taxon>
    </lineage>
</organism>
<feature type="DNA-binding region" description="H-T-H motif" evidence="2">
    <location>
        <begin position="43"/>
        <end position="62"/>
    </location>
</feature>
<dbReference type="InterPro" id="IPR009057">
    <property type="entry name" value="Homeodomain-like_sf"/>
</dbReference>
<dbReference type="AlphaFoldDB" id="A0A6S6SLS6"/>
<keyword evidence="3" id="KW-1133">Transmembrane helix</keyword>
<name>A0A6S6SLS6_9BACT</name>
<evidence type="ECO:0000256" key="1">
    <source>
        <dbReference type="ARBA" id="ARBA00023125"/>
    </source>
</evidence>
<feature type="transmembrane region" description="Helical" evidence="3">
    <location>
        <begin position="182"/>
        <end position="199"/>
    </location>
</feature>
<protein>
    <recommendedName>
        <fullName evidence="4">HTH tetR-type domain-containing protein</fullName>
    </recommendedName>
</protein>